<dbReference type="PANTHER" id="PTHR12603:SF0">
    <property type="entry name" value="CCR4-NOT TRANSCRIPTION COMPLEX SUBUNIT 4"/>
    <property type="match status" value="1"/>
</dbReference>
<organism evidence="1 2">
    <name type="scientific">Molossus molossus</name>
    <name type="common">Pallas' mastiff bat</name>
    <name type="synonym">Vespertilio molossus</name>
    <dbReference type="NCBI Taxonomy" id="27622"/>
    <lineage>
        <taxon>Eukaryota</taxon>
        <taxon>Metazoa</taxon>
        <taxon>Chordata</taxon>
        <taxon>Craniata</taxon>
        <taxon>Vertebrata</taxon>
        <taxon>Euteleostomi</taxon>
        <taxon>Mammalia</taxon>
        <taxon>Eutheria</taxon>
        <taxon>Laurasiatheria</taxon>
        <taxon>Chiroptera</taxon>
        <taxon>Yangochiroptera</taxon>
        <taxon>Molossidae</taxon>
        <taxon>Molossus</taxon>
    </lineage>
</organism>
<proteinExistence type="predicted"/>
<dbReference type="GO" id="GO:0030014">
    <property type="term" value="C:CCR4-NOT complex"/>
    <property type="evidence" value="ECO:0007669"/>
    <property type="project" value="InterPro"/>
</dbReference>
<evidence type="ECO:0000313" key="2">
    <source>
        <dbReference type="Proteomes" id="UP000550707"/>
    </source>
</evidence>
<dbReference type="PANTHER" id="PTHR12603">
    <property type="entry name" value="CCR4-NOT TRANSCRIPTION COMPLEX RELATED"/>
    <property type="match status" value="1"/>
</dbReference>
<comment type="caution">
    <text evidence="1">The sequence shown here is derived from an EMBL/GenBank/DDBJ whole genome shotgun (WGS) entry which is preliminary data.</text>
</comment>
<dbReference type="InterPro" id="IPR039780">
    <property type="entry name" value="Mot2"/>
</dbReference>
<name>A0A7J8HAI6_MOLMO</name>
<dbReference type="GO" id="GO:0016567">
    <property type="term" value="P:protein ubiquitination"/>
    <property type="evidence" value="ECO:0007669"/>
    <property type="project" value="TreeGrafter"/>
</dbReference>
<protein>
    <submittedName>
        <fullName evidence="1">CCR4-NOT transcription complex subunit 4</fullName>
    </submittedName>
</protein>
<accession>A0A7J8HAI6</accession>
<dbReference type="EMBL" id="JACASF010000007">
    <property type="protein sequence ID" value="KAF6469158.1"/>
    <property type="molecule type" value="Genomic_DNA"/>
</dbReference>
<evidence type="ECO:0000313" key="1">
    <source>
        <dbReference type="EMBL" id="KAF6469158.1"/>
    </source>
</evidence>
<sequence>MQCPKPDCMYLHELGDEAASFTKEEMQVNTKNMNRSYYKNYIN</sequence>
<gene>
    <name evidence="1" type="ORF">HJG59_003086</name>
</gene>
<keyword evidence="2" id="KW-1185">Reference proteome</keyword>
<reference evidence="1 2" key="1">
    <citation type="journal article" date="2020" name="Nature">
        <title>Six reference-quality genomes reveal evolution of bat adaptations.</title>
        <authorList>
            <person name="Jebb D."/>
            <person name="Huang Z."/>
            <person name="Pippel M."/>
            <person name="Hughes G.M."/>
            <person name="Lavrichenko K."/>
            <person name="Devanna P."/>
            <person name="Winkler S."/>
            <person name="Jermiin L.S."/>
            <person name="Skirmuntt E.C."/>
            <person name="Katzourakis A."/>
            <person name="Burkitt-Gray L."/>
            <person name="Ray D.A."/>
            <person name="Sullivan K.A.M."/>
            <person name="Roscito J.G."/>
            <person name="Kirilenko B.M."/>
            <person name="Davalos L.M."/>
            <person name="Corthals A.P."/>
            <person name="Power M.L."/>
            <person name="Jones G."/>
            <person name="Ransome R.D."/>
            <person name="Dechmann D.K.N."/>
            <person name="Locatelli A.G."/>
            <person name="Puechmaille S.J."/>
            <person name="Fedrigo O."/>
            <person name="Jarvis E.D."/>
            <person name="Hiller M."/>
            <person name="Vernes S.C."/>
            <person name="Myers E.W."/>
            <person name="Teeling E.C."/>
        </authorList>
    </citation>
    <scope>NUCLEOTIDE SEQUENCE [LARGE SCALE GENOMIC DNA]</scope>
    <source>
        <strain evidence="1">MMolMol1</strain>
        <tissue evidence="1">Muscle</tissue>
    </source>
</reference>
<dbReference type="AlphaFoldDB" id="A0A7J8HAI6"/>
<dbReference type="GO" id="GO:0004842">
    <property type="term" value="F:ubiquitin-protein transferase activity"/>
    <property type="evidence" value="ECO:0007669"/>
    <property type="project" value="InterPro"/>
</dbReference>
<dbReference type="Proteomes" id="UP000550707">
    <property type="component" value="Unassembled WGS sequence"/>
</dbReference>